<organism evidence="1 2">
    <name type="scientific">Pallidibacillus pasinlerensis</name>
    <dbReference type="NCBI Taxonomy" id="2703818"/>
    <lineage>
        <taxon>Bacteria</taxon>
        <taxon>Bacillati</taxon>
        <taxon>Bacillota</taxon>
        <taxon>Bacilli</taxon>
        <taxon>Bacillales</taxon>
        <taxon>Bacillaceae</taxon>
        <taxon>Pallidibacillus</taxon>
    </lineage>
</organism>
<evidence type="ECO:0000313" key="1">
    <source>
        <dbReference type="EMBL" id="NCU18869.1"/>
    </source>
</evidence>
<proteinExistence type="predicted"/>
<accession>A0ABX0A9X5</accession>
<dbReference type="EMBL" id="JAACYS010000088">
    <property type="protein sequence ID" value="NCU18869.1"/>
    <property type="molecule type" value="Genomic_DNA"/>
</dbReference>
<gene>
    <name evidence="1" type="ORF">GW534_14400</name>
</gene>
<comment type="caution">
    <text evidence="1">The sequence shown here is derived from an EMBL/GenBank/DDBJ whole genome shotgun (WGS) entry which is preliminary data.</text>
</comment>
<keyword evidence="2" id="KW-1185">Reference proteome</keyword>
<reference evidence="1 2" key="1">
    <citation type="submission" date="2020-01" db="EMBL/GenBank/DDBJ databases">
        <title>A novel Bacillus sp. from Pasinler.</title>
        <authorList>
            <person name="Adiguzel A."/>
            <person name="Ay H."/>
            <person name="Baltaci M.O."/>
        </authorList>
    </citation>
    <scope>NUCLEOTIDE SEQUENCE [LARGE SCALE GENOMIC DNA]</scope>
    <source>
        <strain evidence="1 2">P1</strain>
    </source>
</reference>
<evidence type="ECO:0000313" key="2">
    <source>
        <dbReference type="Proteomes" id="UP000743899"/>
    </source>
</evidence>
<name>A0ABX0A9X5_9BACI</name>
<protein>
    <submittedName>
        <fullName evidence="1">NERD domain-containing protein</fullName>
    </submittedName>
</protein>
<sequence>MGQLIKLQDYISRYEIDMYKYPSRFIRLKRQQWELYKEAWENEKMRQENPIEDSESIASFEEEEKGSFWSKLKEKFIRRNDDVLEEDLVQSETIIDNQENNLFDDFIFLNDQLPETTEELKRLFLEELFEVQLSWASSTFYSQSFIDSSYYREKNLKYFIQRFPDTYLFLYQPIFLLKKAPVESETICITPTEAYCISFLEEEDGAVYIGSDEYFWQGRYNQRQEKFLNPLISLNRSESIIKGILKQEDIDFPIKKILLSRNGFIEFPQAPYGVVVVDRRNYDEWFQRMRTSRSPLKNIQLKAAKSILEHCKTSAIPRFD</sequence>
<dbReference type="RefSeq" id="WP_161921697.1">
    <property type="nucleotide sequence ID" value="NZ_JAACYS010000088.1"/>
</dbReference>
<dbReference type="Proteomes" id="UP000743899">
    <property type="component" value="Unassembled WGS sequence"/>
</dbReference>